<evidence type="ECO:0000313" key="1">
    <source>
        <dbReference type="EMBL" id="MCF2500784.1"/>
    </source>
</evidence>
<dbReference type="AlphaFoldDB" id="A0A9X1TTZ8"/>
<accession>A0A9X1TTZ8</accession>
<name>A0A9X1TTZ8_9BACT</name>
<evidence type="ECO:0000313" key="2">
    <source>
        <dbReference type="Proteomes" id="UP001139411"/>
    </source>
</evidence>
<dbReference type="RefSeq" id="WP_235179125.1">
    <property type="nucleotide sequence ID" value="NZ_JAKFFV010000013.1"/>
</dbReference>
<dbReference type="EMBL" id="JAKFFV010000013">
    <property type="protein sequence ID" value="MCF2500784.1"/>
    <property type="molecule type" value="Genomic_DNA"/>
</dbReference>
<reference evidence="1" key="1">
    <citation type="submission" date="2022-01" db="EMBL/GenBank/DDBJ databases">
        <title>Novel species in genus Dyadobacter.</title>
        <authorList>
            <person name="Ma C."/>
        </authorList>
    </citation>
    <scope>NUCLEOTIDE SEQUENCE</scope>
    <source>
        <strain evidence="1">CY357</strain>
    </source>
</reference>
<sequence>MTGSGLWLWNRFGPSTSRDYPQKVEAYPVAQTIDSSSSACDLVIRRYKQIGNEVQFELAANVGGLSPYNVEITQKGKAQQFKEVPHRLGIWLSIQQLDLETGPATIKIISLGQPGCETSASFNFDKSRKVEILDANNWIRKGSQDNWLDVRPVMVNGKVNLKDFGNYEDGRTKVIMIDGIEVKGLENGIEVKPGYLYSITARWIDAPYNDWWNKMRNRSIRQQNIWVSGNAKSKEDTKLTRIEIPQWFSPSKTMNVDFDTKFPEFEPIKGKLVSQYRLNNYVPDENYFKRGITFLYGGKNTPYQRMHYTVTPNYFADRDEKWFSTLSKTDVEVYAGVPSFGLYALDFEFWNQHYIPEVKQRLIWLVKAIRERNPNMYLLDYWGGGAYTNPHINTMGGKSPKELMGDYNDPKPNNSNFEPLPNGESFHNIFNATPIDVYPKPMFAKDEQGNTPNNFVLLSAVHSLRINKLIPYQKNNKFIFYGWNRYMPLHHDPIIPWNFQLTDPKGELVMNQLETMPASQALSMSLFSLILFDGYYLWHDSGPSGNDPDGYKVGGDASPWGFEWYPANGKTPVTEIGNKPREGDAAYYWDYPTEFYSLGNWMAKQVEDVIVDGKTQDLAFQLNGNWVEPKKEQVLLAIDRKEPFITSIVKGNQIVVLGVDSFQSPTASRMVKVKLPDGSETTIELYGNWPSLYRGTLK</sequence>
<protein>
    <submittedName>
        <fullName evidence="1">Uncharacterized protein</fullName>
    </submittedName>
</protein>
<comment type="caution">
    <text evidence="1">The sequence shown here is derived from an EMBL/GenBank/DDBJ whole genome shotgun (WGS) entry which is preliminary data.</text>
</comment>
<gene>
    <name evidence="1" type="ORF">L0661_20855</name>
</gene>
<proteinExistence type="predicted"/>
<dbReference type="Proteomes" id="UP001139411">
    <property type="component" value="Unassembled WGS sequence"/>
</dbReference>
<organism evidence="1 2">
    <name type="scientific">Dyadobacter chenhuakuii</name>
    <dbReference type="NCBI Taxonomy" id="2909339"/>
    <lineage>
        <taxon>Bacteria</taxon>
        <taxon>Pseudomonadati</taxon>
        <taxon>Bacteroidota</taxon>
        <taxon>Cytophagia</taxon>
        <taxon>Cytophagales</taxon>
        <taxon>Spirosomataceae</taxon>
        <taxon>Dyadobacter</taxon>
    </lineage>
</organism>